<evidence type="ECO:0000313" key="2">
    <source>
        <dbReference type="Proteomes" id="UP001056120"/>
    </source>
</evidence>
<proteinExistence type="predicted"/>
<sequence length="140" mass="15139">MNISRSNSTPNNNIRSSPPRINKNIKNRGRDHSLTSKKSKNQKKDSKKEVADLIPPATAEEKEAPPAESLVNPLIGPDLKEVVISRVFCSSINKSGDIVSPPPSSLPLPTFSLRSKVSCKAEASGVDVGATDSLRRLLRL</sequence>
<dbReference type="Proteomes" id="UP001056120">
    <property type="component" value="Linkage Group LG05"/>
</dbReference>
<name>A0ACB9JAN7_9ASTR</name>
<organism evidence="1 2">
    <name type="scientific">Smallanthus sonchifolius</name>
    <dbReference type="NCBI Taxonomy" id="185202"/>
    <lineage>
        <taxon>Eukaryota</taxon>
        <taxon>Viridiplantae</taxon>
        <taxon>Streptophyta</taxon>
        <taxon>Embryophyta</taxon>
        <taxon>Tracheophyta</taxon>
        <taxon>Spermatophyta</taxon>
        <taxon>Magnoliopsida</taxon>
        <taxon>eudicotyledons</taxon>
        <taxon>Gunneridae</taxon>
        <taxon>Pentapetalae</taxon>
        <taxon>asterids</taxon>
        <taxon>campanulids</taxon>
        <taxon>Asterales</taxon>
        <taxon>Asteraceae</taxon>
        <taxon>Asteroideae</taxon>
        <taxon>Heliantheae alliance</taxon>
        <taxon>Millerieae</taxon>
        <taxon>Smallanthus</taxon>
    </lineage>
</organism>
<gene>
    <name evidence="1" type="ORF">L1987_16020</name>
</gene>
<dbReference type="EMBL" id="CM042022">
    <property type="protein sequence ID" value="KAI3816327.1"/>
    <property type="molecule type" value="Genomic_DNA"/>
</dbReference>
<protein>
    <submittedName>
        <fullName evidence="1">Uncharacterized protein</fullName>
    </submittedName>
</protein>
<comment type="caution">
    <text evidence="1">The sequence shown here is derived from an EMBL/GenBank/DDBJ whole genome shotgun (WGS) entry which is preliminary data.</text>
</comment>
<evidence type="ECO:0000313" key="1">
    <source>
        <dbReference type="EMBL" id="KAI3816327.1"/>
    </source>
</evidence>
<reference evidence="2" key="1">
    <citation type="journal article" date="2022" name="Mol. Ecol. Resour.">
        <title>The genomes of chicory, endive, great burdock and yacon provide insights into Asteraceae palaeo-polyploidization history and plant inulin production.</title>
        <authorList>
            <person name="Fan W."/>
            <person name="Wang S."/>
            <person name="Wang H."/>
            <person name="Wang A."/>
            <person name="Jiang F."/>
            <person name="Liu H."/>
            <person name="Zhao H."/>
            <person name="Xu D."/>
            <person name="Zhang Y."/>
        </authorList>
    </citation>
    <scope>NUCLEOTIDE SEQUENCE [LARGE SCALE GENOMIC DNA]</scope>
    <source>
        <strain evidence="2">cv. Yunnan</strain>
    </source>
</reference>
<reference evidence="1 2" key="2">
    <citation type="journal article" date="2022" name="Mol. Ecol. Resour.">
        <title>The genomes of chicory, endive, great burdock and yacon provide insights into Asteraceae paleo-polyploidization history and plant inulin production.</title>
        <authorList>
            <person name="Fan W."/>
            <person name="Wang S."/>
            <person name="Wang H."/>
            <person name="Wang A."/>
            <person name="Jiang F."/>
            <person name="Liu H."/>
            <person name="Zhao H."/>
            <person name="Xu D."/>
            <person name="Zhang Y."/>
        </authorList>
    </citation>
    <scope>NUCLEOTIDE SEQUENCE [LARGE SCALE GENOMIC DNA]</scope>
    <source>
        <strain evidence="2">cv. Yunnan</strain>
        <tissue evidence="1">Leaves</tissue>
    </source>
</reference>
<accession>A0ACB9JAN7</accession>
<keyword evidence="2" id="KW-1185">Reference proteome</keyword>